<dbReference type="OrthoDB" id="9759709at2"/>
<feature type="transmembrane region" description="Helical" evidence="1">
    <location>
        <begin position="77"/>
        <end position="97"/>
    </location>
</feature>
<dbReference type="RefSeq" id="WP_092590614.1">
    <property type="nucleotide sequence ID" value="NZ_FMWL01000007.1"/>
</dbReference>
<evidence type="ECO:0000256" key="1">
    <source>
        <dbReference type="SAM" id="Phobius"/>
    </source>
</evidence>
<keyword evidence="1" id="KW-1133">Transmembrane helix</keyword>
<keyword evidence="1" id="KW-0812">Transmembrane</keyword>
<name>A0A1G5RZX0_9FIRM</name>
<reference evidence="2 3" key="1">
    <citation type="submission" date="2016-10" db="EMBL/GenBank/DDBJ databases">
        <authorList>
            <person name="de Groot N.N."/>
        </authorList>
    </citation>
    <scope>NUCLEOTIDE SEQUENCE [LARGE SCALE GENOMIC DNA]</scope>
    <source>
        <strain evidence="2 3">DSM 2784</strain>
    </source>
</reference>
<protein>
    <submittedName>
        <fullName evidence="2">Uncharacterized protein</fullName>
    </submittedName>
</protein>
<evidence type="ECO:0000313" key="3">
    <source>
        <dbReference type="Proteomes" id="UP000199208"/>
    </source>
</evidence>
<organism evidence="2 3">
    <name type="scientific">Acidaminobacter hydrogenoformans DSM 2784</name>
    <dbReference type="NCBI Taxonomy" id="1120920"/>
    <lineage>
        <taxon>Bacteria</taxon>
        <taxon>Bacillati</taxon>
        <taxon>Bacillota</taxon>
        <taxon>Clostridia</taxon>
        <taxon>Peptostreptococcales</taxon>
        <taxon>Acidaminobacteraceae</taxon>
        <taxon>Acidaminobacter</taxon>
    </lineage>
</organism>
<evidence type="ECO:0000313" key="2">
    <source>
        <dbReference type="EMBL" id="SCZ79457.1"/>
    </source>
</evidence>
<dbReference type="STRING" id="1120920.SAMN03080599_01768"/>
<dbReference type="EMBL" id="FMWL01000007">
    <property type="protein sequence ID" value="SCZ79457.1"/>
    <property type="molecule type" value="Genomic_DNA"/>
</dbReference>
<feature type="transmembrane region" description="Helical" evidence="1">
    <location>
        <begin position="43"/>
        <end position="62"/>
    </location>
</feature>
<keyword evidence="1" id="KW-0472">Membrane</keyword>
<accession>A0A1G5RZX0</accession>
<gene>
    <name evidence="2" type="ORF">SAMN03080599_01768</name>
</gene>
<feature type="transmembrane region" description="Helical" evidence="1">
    <location>
        <begin position="6"/>
        <end position="22"/>
    </location>
</feature>
<dbReference type="Proteomes" id="UP000199208">
    <property type="component" value="Unassembled WGS sequence"/>
</dbReference>
<dbReference type="AlphaFoldDB" id="A0A1G5RZX0"/>
<keyword evidence="3" id="KW-1185">Reference proteome</keyword>
<proteinExistence type="predicted"/>
<sequence length="175" mass="20574">MLTDYAYTLPMIFLVIFVEYKKKLFLREASMKDVTVRNIKPNLIRLKTYAYYVFALLFTLLYKDAAVAVRENVDPRFIGPLISSFVLIFMVVSLFLLRINKDFYIKENVIHFFYKGNVRVPEGVKAEELSTGKDYTTVRLLENSGLVEKQDRIKLHVYSENRALFYQYISHTARS</sequence>